<dbReference type="InterPro" id="IPR036761">
    <property type="entry name" value="TTHA0802/YceI-like_sf"/>
</dbReference>
<proteinExistence type="predicted"/>
<dbReference type="AlphaFoldDB" id="A0A5C6ZDR3"/>
<dbReference type="Pfam" id="PF04264">
    <property type="entry name" value="YceI"/>
    <property type="match status" value="1"/>
</dbReference>
<feature type="chain" id="PRO_5022916957" evidence="1">
    <location>
        <begin position="23"/>
        <end position="190"/>
    </location>
</feature>
<feature type="domain" description="Lipid/polyisoprenoid-binding YceI-like" evidence="2">
    <location>
        <begin position="26"/>
        <end position="189"/>
    </location>
</feature>
<reference evidence="3 4" key="1">
    <citation type="submission" date="2019-08" db="EMBL/GenBank/DDBJ databases">
        <title>Genomes of Subsaximicrobium wynnwilliamsii strains.</title>
        <authorList>
            <person name="Bowman J.P."/>
        </authorList>
    </citation>
    <scope>NUCLEOTIDE SEQUENCE [LARGE SCALE GENOMIC DNA]</scope>
    <source>
        <strain evidence="3 4">2-80-2</strain>
    </source>
</reference>
<dbReference type="Gene3D" id="2.40.128.110">
    <property type="entry name" value="Lipid/polyisoprenoid-binding, YceI-like"/>
    <property type="match status" value="1"/>
</dbReference>
<accession>A0A5C6ZDR3</accession>
<dbReference type="Proteomes" id="UP000321578">
    <property type="component" value="Unassembled WGS sequence"/>
</dbReference>
<dbReference type="PANTHER" id="PTHR34406:SF1">
    <property type="entry name" value="PROTEIN YCEI"/>
    <property type="match status" value="1"/>
</dbReference>
<name>A0A5C6ZDR3_9FLAO</name>
<gene>
    <name evidence="3" type="ORF">ESY86_16390</name>
</gene>
<comment type="caution">
    <text evidence="3">The sequence shown here is derived from an EMBL/GenBank/DDBJ whole genome shotgun (WGS) entry which is preliminary data.</text>
</comment>
<protein>
    <submittedName>
        <fullName evidence="3">YceI family protein</fullName>
    </submittedName>
</protein>
<evidence type="ECO:0000256" key="1">
    <source>
        <dbReference type="SAM" id="SignalP"/>
    </source>
</evidence>
<dbReference type="InterPro" id="IPR007372">
    <property type="entry name" value="Lipid/polyisoprenoid-bd_YceI"/>
</dbReference>
<feature type="signal peptide" evidence="1">
    <location>
        <begin position="1"/>
        <end position="22"/>
    </location>
</feature>
<dbReference type="SMART" id="SM00867">
    <property type="entry name" value="YceI"/>
    <property type="match status" value="1"/>
</dbReference>
<evidence type="ECO:0000259" key="2">
    <source>
        <dbReference type="SMART" id="SM00867"/>
    </source>
</evidence>
<keyword evidence="4" id="KW-1185">Reference proteome</keyword>
<dbReference type="EMBL" id="VORO01000022">
    <property type="protein sequence ID" value="TXD87609.1"/>
    <property type="molecule type" value="Genomic_DNA"/>
</dbReference>
<dbReference type="RefSeq" id="WP_147087686.1">
    <property type="nucleotide sequence ID" value="NZ_VORM01000024.1"/>
</dbReference>
<dbReference type="SUPFAM" id="SSF101874">
    <property type="entry name" value="YceI-like"/>
    <property type="match status" value="1"/>
</dbReference>
<keyword evidence="1" id="KW-0732">Signal</keyword>
<dbReference type="PANTHER" id="PTHR34406">
    <property type="entry name" value="PROTEIN YCEI"/>
    <property type="match status" value="1"/>
</dbReference>
<organism evidence="3 4">
    <name type="scientific">Subsaximicrobium wynnwilliamsii</name>
    <dbReference type="NCBI Taxonomy" id="291179"/>
    <lineage>
        <taxon>Bacteria</taxon>
        <taxon>Pseudomonadati</taxon>
        <taxon>Bacteroidota</taxon>
        <taxon>Flavobacteriia</taxon>
        <taxon>Flavobacteriales</taxon>
        <taxon>Flavobacteriaceae</taxon>
        <taxon>Subsaximicrobium</taxon>
    </lineage>
</organism>
<evidence type="ECO:0000313" key="4">
    <source>
        <dbReference type="Proteomes" id="UP000321578"/>
    </source>
</evidence>
<sequence>MKKTIFKSAAVLALTITLVSFTSLSEKKIKTEESSVTWKGHKVTGSHEGNINLSEGTLLFEGETLTGGNIVIDMSSISVTDLETGDGKEKLEGHLNSDDFFGTANHKTANFKMTKVTGKAGNYKVTGDMTIKGITHPLSFDMMVNNNTATANLKVDRTKYDIRYGSASFFDNLKDKAIYDEFDLMVSLKF</sequence>
<dbReference type="OrthoDB" id="951410at2"/>
<evidence type="ECO:0000313" key="3">
    <source>
        <dbReference type="EMBL" id="TXD87609.1"/>
    </source>
</evidence>